<evidence type="ECO:0000313" key="8">
    <source>
        <dbReference type="Proteomes" id="UP000237846"/>
    </source>
</evidence>
<dbReference type="GO" id="GO:0055085">
    <property type="term" value="P:transmembrane transport"/>
    <property type="evidence" value="ECO:0007669"/>
    <property type="project" value="InterPro"/>
</dbReference>
<accession>A0A2T0PPU3</accession>
<evidence type="ECO:0000313" key="7">
    <source>
        <dbReference type="EMBL" id="PRX90919.1"/>
    </source>
</evidence>
<evidence type="ECO:0000256" key="3">
    <source>
        <dbReference type="ARBA" id="ARBA00022989"/>
    </source>
</evidence>
<protein>
    <submittedName>
        <fullName evidence="7">Small-conductance mechanosensitive channel</fullName>
    </submittedName>
</protein>
<keyword evidence="4 5" id="KW-0472">Membrane</keyword>
<dbReference type="AlphaFoldDB" id="A0A2T0PPU3"/>
<dbReference type="Gene3D" id="2.30.30.60">
    <property type="match status" value="1"/>
</dbReference>
<feature type="transmembrane region" description="Helical" evidence="5">
    <location>
        <begin position="6"/>
        <end position="28"/>
    </location>
</feature>
<dbReference type="InterPro" id="IPR006685">
    <property type="entry name" value="MscS_channel_2nd"/>
</dbReference>
<organism evidence="7 8">
    <name type="scientific">Allonocardiopsis opalescens</name>
    <dbReference type="NCBI Taxonomy" id="1144618"/>
    <lineage>
        <taxon>Bacteria</taxon>
        <taxon>Bacillati</taxon>
        <taxon>Actinomycetota</taxon>
        <taxon>Actinomycetes</taxon>
        <taxon>Streptosporangiales</taxon>
        <taxon>Allonocardiopsis</taxon>
    </lineage>
</organism>
<dbReference type="EMBL" id="PVZC01000015">
    <property type="protein sequence ID" value="PRX90919.1"/>
    <property type="molecule type" value="Genomic_DNA"/>
</dbReference>
<dbReference type="Proteomes" id="UP000237846">
    <property type="component" value="Unassembled WGS sequence"/>
</dbReference>
<evidence type="ECO:0000256" key="1">
    <source>
        <dbReference type="ARBA" id="ARBA00004370"/>
    </source>
</evidence>
<keyword evidence="8" id="KW-1185">Reference proteome</keyword>
<dbReference type="PANTHER" id="PTHR30566:SF25">
    <property type="entry name" value="INNER MEMBRANE PROTEIN"/>
    <property type="match status" value="1"/>
</dbReference>
<evidence type="ECO:0000256" key="2">
    <source>
        <dbReference type="ARBA" id="ARBA00022692"/>
    </source>
</evidence>
<feature type="domain" description="Mechanosensitive ion channel MscS" evidence="6">
    <location>
        <begin position="175"/>
        <end position="241"/>
    </location>
</feature>
<feature type="transmembrane region" description="Helical" evidence="5">
    <location>
        <begin position="126"/>
        <end position="147"/>
    </location>
</feature>
<dbReference type="OrthoDB" id="9792218at2"/>
<evidence type="ECO:0000256" key="5">
    <source>
        <dbReference type="SAM" id="Phobius"/>
    </source>
</evidence>
<comment type="subcellular location">
    <subcellularLocation>
        <location evidence="1">Membrane</location>
    </subcellularLocation>
</comment>
<dbReference type="SUPFAM" id="SSF50182">
    <property type="entry name" value="Sm-like ribonucleoproteins"/>
    <property type="match status" value="1"/>
</dbReference>
<keyword evidence="3 5" id="KW-1133">Transmembrane helix</keyword>
<sequence length="365" mass="39782">MTLAIGWLLLGLGIAVAVGAVALVRWLLTRMWNRRWPIAGPLVQRCTMPAYVAAVISVCNLGLPPLLPEGLHGIAQRVLAMAMIGGLTWLLVAVAYALTDQLLQHITNGDAAATRRARRLETQVKLLRRVTTVGIVILAVAAMLFTFPSVQTLGAGLLASAGLIGIVAGVAAQSTLGNLFAGLQLAFSDAMRLGDTVVVNGELGTVEELSLTNVVLRIWDERRMVLPVSYFTTTPFENWTKHGTQLTGTVFLRVDWEAPVREIRGAVGEFVEQHPLWDGRNWSLVVTDVLDNGMVELRVLVTAADSDAAWDLRCAVREFLIDHLREQHPESLPRNRTEFELTNLELEQGGAGEDVRRPGHDAARG</sequence>
<feature type="transmembrane region" description="Helical" evidence="5">
    <location>
        <begin position="79"/>
        <end position="98"/>
    </location>
</feature>
<feature type="transmembrane region" description="Helical" evidence="5">
    <location>
        <begin position="48"/>
        <end position="67"/>
    </location>
</feature>
<gene>
    <name evidence="7" type="ORF">CLV72_11515</name>
</gene>
<dbReference type="Gene3D" id="1.10.287.1260">
    <property type="match status" value="1"/>
</dbReference>
<feature type="transmembrane region" description="Helical" evidence="5">
    <location>
        <begin position="153"/>
        <end position="172"/>
    </location>
</feature>
<dbReference type="Pfam" id="PF00924">
    <property type="entry name" value="MS_channel_2nd"/>
    <property type="match status" value="1"/>
</dbReference>
<evidence type="ECO:0000256" key="4">
    <source>
        <dbReference type="ARBA" id="ARBA00023136"/>
    </source>
</evidence>
<dbReference type="RefSeq" id="WP_106253728.1">
    <property type="nucleotide sequence ID" value="NZ_PVZC01000015.1"/>
</dbReference>
<comment type="caution">
    <text evidence="7">The sequence shown here is derived from an EMBL/GenBank/DDBJ whole genome shotgun (WGS) entry which is preliminary data.</text>
</comment>
<keyword evidence="2 5" id="KW-0812">Transmembrane</keyword>
<dbReference type="GO" id="GO:0016020">
    <property type="term" value="C:membrane"/>
    <property type="evidence" value="ECO:0007669"/>
    <property type="project" value="UniProtKB-SubCell"/>
</dbReference>
<dbReference type="PANTHER" id="PTHR30566">
    <property type="entry name" value="YNAI-RELATED MECHANOSENSITIVE ION CHANNEL"/>
    <property type="match status" value="1"/>
</dbReference>
<evidence type="ECO:0000259" key="6">
    <source>
        <dbReference type="Pfam" id="PF00924"/>
    </source>
</evidence>
<name>A0A2T0PPU3_9ACTN</name>
<dbReference type="InterPro" id="IPR010920">
    <property type="entry name" value="LSM_dom_sf"/>
</dbReference>
<reference evidence="7 8" key="1">
    <citation type="submission" date="2018-03" db="EMBL/GenBank/DDBJ databases">
        <title>Genomic Encyclopedia of Archaeal and Bacterial Type Strains, Phase II (KMG-II): from individual species to whole genera.</title>
        <authorList>
            <person name="Goeker M."/>
        </authorList>
    </citation>
    <scope>NUCLEOTIDE SEQUENCE [LARGE SCALE GENOMIC DNA]</scope>
    <source>
        <strain evidence="7 8">DSM 45601</strain>
    </source>
</reference>
<proteinExistence type="predicted"/>
<dbReference type="InterPro" id="IPR023408">
    <property type="entry name" value="MscS_beta-dom_sf"/>
</dbReference>